<evidence type="ECO:0000256" key="6">
    <source>
        <dbReference type="ARBA" id="ARBA00022692"/>
    </source>
</evidence>
<dbReference type="CDD" id="cd00082">
    <property type="entry name" value="HisKA"/>
    <property type="match status" value="1"/>
</dbReference>
<dbReference type="SMART" id="SM00387">
    <property type="entry name" value="HATPase_c"/>
    <property type="match status" value="1"/>
</dbReference>
<dbReference type="GO" id="GO:0000155">
    <property type="term" value="F:phosphorelay sensor kinase activity"/>
    <property type="evidence" value="ECO:0007669"/>
    <property type="project" value="InterPro"/>
</dbReference>
<dbReference type="InterPro" id="IPR003660">
    <property type="entry name" value="HAMP_dom"/>
</dbReference>
<dbReference type="PROSITE" id="PS50109">
    <property type="entry name" value="HIS_KIN"/>
    <property type="match status" value="1"/>
</dbReference>
<dbReference type="STRING" id="218821.SAMN05421837_103101"/>
<evidence type="ECO:0000256" key="9">
    <source>
        <dbReference type="ARBA" id="ARBA00023012"/>
    </source>
</evidence>
<dbReference type="InterPro" id="IPR036097">
    <property type="entry name" value="HisK_dim/P_sf"/>
</dbReference>
<keyword evidence="7 14" id="KW-0418">Kinase</keyword>
<dbReference type="FunFam" id="3.30.565.10:FF:000006">
    <property type="entry name" value="Sensor histidine kinase WalK"/>
    <property type="match status" value="1"/>
</dbReference>
<evidence type="ECO:0000256" key="1">
    <source>
        <dbReference type="ARBA" id="ARBA00000085"/>
    </source>
</evidence>
<evidence type="ECO:0000313" key="14">
    <source>
        <dbReference type="EMBL" id="SEF26145.1"/>
    </source>
</evidence>
<keyword evidence="8 11" id="KW-1133">Transmembrane helix</keyword>
<dbReference type="Gene3D" id="3.30.565.10">
    <property type="entry name" value="Histidine kinase-like ATPase, C-terminal domain"/>
    <property type="match status" value="1"/>
</dbReference>
<dbReference type="AlphaFoldDB" id="A0A1H5QJC2"/>
<dbReference type="RefSeq" id="WP_086677412.1">
    <property type="nucleotide sequence ID" value="NZ_FNUJ01000003.1"/>
</dbReference>
<comment type="catalytic activity">
    <reaction evidence="1">
        <text>ATP + protein L-histidine = ADP + protein N-phospho-L-histidine.</text>
        <dbReference type="EC" id="2.7.13.3"/>
    </reaction>
</comment>
<dbReference type="Pfam" id="PF02518">
    <property type="entry name" value="HATPase_c"/>
    <property type="match status" value="1"/>
</dbReference>
<reference evidence="15" key="1">
    <citation type="submission" date="2016-10" db="EMBL/GenBank/DDBJ databases">
        <authorList>
            <person name="Varghese N."/>
            <person name="Submissions S."/>
        </authorList>
    </citation>
    <scope>NUCLEOTIDE SEQUENCE [LARGE SCALE GENOMIC DNA]</scope>
    <source>
        <strain evidence="15">DSM 44654</strain>
    </source>
</reference>
<keyword evidence="9" id="KW-0902">Two-component regulatory system</keyword>
<dbReference type="InterPro" id="IPR003594">
    <property type="entry name" value="HATPase_dom"/>
</dbReference>
<gene>
    <name evidence="14" type="ORF">SAMN05421837_103101</name>
</gene>
<dbReference type="PANTHER" id="PTHR43711:SF1">
    <property type="entry name" value="HISTIDINE KINASE 1"/>
    <property type="match status" value="1"/>
</dbReference>
<evidence type="ECO:0000259" key="13">
    <source>
        <dbReference type="PROSITE" id="PS50885"/>
    </source>
</evidence>
<dbReference type="Gene3D" id="1.10.287.130">
    <property type="match status" value="1"/>
</dbReference>
<evidence type="ECO:0000256" key="3">
    <source>
        <dbReference type="ARBA" id="ARBA00012438"/>
    </source>
</evidence>
<evidence type="ECO:0000256" key="4">
    <source>
        <dbReference type="ARBA" id="ARBA00022553"/>
    </source>
</evidence>
<proteinExistence type="predicted"/>
<dbReference type="Pfam" id="PF00512">
    <property type="entry name" value="HisKA"/>
    <property type="match status" value="1"/>
</dbReference>
<evidence type="ECO:0000256" key="8">
    <source>
        <dbReference type="ARBA" id="ARBA00022989"/>
    </source>
</evidence>
<feature type="transmembrane region" description="Helical" evidence="11">
    <location>
        <begin position="294"/>
        <end position="313"/>
    </location>
</feature>
<dbReference type="GO" id="GO:0005886">
    <property type="term" value="C:plasma membrane"/>
    <property type="evidence" value="ECO:0007669"/>
    <property type="project" value="UniProtKB-SubCell"/>
</dbReference>
<keyword evidence="11" id="KW-0472">Membrane</keyword>
<dbReference type="InterPro" id="IPR003661">
    <property type="entry name" value="HisK_dim/P_dom"/>
</dbReference>
<organism evidence="14 15">
    <name type="scientific">Amycolatopsis pretoriensis</name>
    <dbReference type="NCBI Taxonomy" id="218821"/>
    <lineage>
        <taxon>Bacteria</taxon>
        <taxon>Bacillati</taxon>
        <taxon>Actinomycetota</taxon>
        <taxon>Actinomycetes</taxon>
        <taxon>Pseudonocardiales</taxon>
        <taxon>Pseudonocardiaceae</taxon>
        <taxon>Amycolatopsis</taxon>
    </lineage>
</organism>
<dbReference type="SUPFAM" id="SSF47384">
    <property type="entry name" value="Homodimeric domain of signal transducing histidine kinase"/>
    <property type="match status" value="1"/>
</dbReference>
<name>A0A1H5QJC2_9PSEU</name>
<evidence type="ECO:0000256" key="2">
    <source>
        <dbReference type="ARBA" id="ARBA00004236"/>
    </source>
</evidence>
<feature type="transmembrane region" description="Helical" evidence="11">
    <location>
        <begin position="12"/>
        <end position="35"/>
    </location>
</feature>
<dbReference type="InterPro" id="IPR036890">
    <property type="entry name" value="HATPase_C_sf"/>
</dbReference>
<dbReference type="OrthoDB" id="9757990at2"/>
<comment type="subcellular location">
    <subcellularLocation>
        <location evidence="2">Cell membrane</location>
    </subcellularLocation>
</comment>
<keyword evidence="5" id="KW-0808">Transferase</keyword>
<keyword evidence="6 11" id="KW-0812">Transmembrane</keyword>
<dbReference type="EMBL" id="FNUJ01000003">
    <property type="protein sequence ID" value="SEF26145.1"/>
    <property type="molecule type" value="Genomic_DNA"/>
</dbReference>
<dbReference type="PROSITE" id="PS50885">
    <property type="entry name" value="HAMP"/>
    <property type="match status" value="1"/>
</dbReference>
<feature type="domain" description="Histidine kinase" evidence="12">
    <location>
        <begin position="368"/>
        <end position="582"/>
    </location>
</feature>
<dbReference type="EC" id="2.7.13.3" evidence="3"/>
<dbReference type="CDD" id="cd00075">
    <property type="entry name" value="HATPase"/>
    <property type="match status" value="1"/>
</dbReference>
<evidence type="ECO:0000256" key="7">
    <source>
        <dbReference type="ARBA" id="ARBA00022777"/>
    </source>
</evidence>
<keyword evidence="15" id="KW-1185">Reference proteome</keyword>
<dbReference type="PRINTS" id="PR00344">
    <property type="entry name" value="BCTRLSENSOR"/>
</dbReference>
<sequence>MTRSFPLRRSLVVRLTAVSLLIALGSIAATAWLAVQTTTRAIQQEQGQALSGDATIYTELIGFAAANHTWDQVGPRLRELSAGTGRRIVLTTLDRRVLGDSGGEPVTLPVKATASVDPLHVDPVLLPQAGTSGIDPRAAGPFRLPADERGDLDGLAKKAAACLTSFGFPSQVRAGPSGRPQLTGLDPLAARYFAAKCGIYDLASPTPTEQTALDSLDEAVNRCLQAQGAEQVKLGLDFDALGVADQGPSRACVDSARRAQLTPFVAPPALLFTLGPGGSQLPTFTLSKENLTRILAVTGGVLVLAALITVLVARRLSRPLRALTEAAKQDRPAPVKSRDEVGYLAAAFNDLTARRERIEEQRKAMVSDIAHELRNPLNVIRGRLEAAEDGHLPFDRALSTSLLEETVLLQHIVEDLQDLAAADAGRLRLHPEPVDAAELAGHVAAAHADRAAEAGVTLAVEPTGETALDADPVRLRQIVGNLVTNAVRHTPPGGRVTIRVSSTVDVVTLAVADTGTGIAAEDLPHVFDRFWRAEKSRSRQTGGSGLGLAIVRHLVQAHGGTIAVESEVDIGSTFTVRLPKPDFRGEGTGVRDAQDVQLPGAVAQERDGGGGDGRGQGDAPAEGDRRAAAADRQP</sequence>
<keyword evidence="4" id="KW-0597">Phosphoprotein</keyword>
<dbReference type="SUPFAM" id="SSF55874">
    <property type="entry name" value="ATPase domain of HSP90 chaperone/DNA topoisomerase II/histidine kinase"/>
    <property type="match status" value="1"/>
</dbReference>
<feature type="domain" description="HAMP" evidence="13">
    <location>
        <begin position="314"/>
        <end position="360"/>
    </location>
</feature>
<dbReference type="PANTHER" id="PTHR43711">
    <property type="entry name" value="TWO-COMPONENT HISTIDINE KINASE"/>
    <property type="match status" value="1"/>
</dbReference>
<dbReference type="Gene3D" id="6.10.340.10">
    <property type="match status" value="1"/>
</dbReference>
<dbReference type="InterPro" id="IPR004358">
    <property type="entry name" value="Sig_transdc_His_kin-like_C"/>
</dbReference>
<evidence type="ECO:0000256" key="5">
    <source>
        <dbReference type="ARBA" id="ARBA00022679"/>
    </source>
</evidence>
<evidence type="ECO:0000313" key="15">
    <source>
        <dbReference type="Proteomes" id="UP000198878"/>
    </source>
</evidence>
<dbReference type="InterPro" id="IPR005467">
    <property type="entry name" value="His_kinase_dom"/>
</dbReference>
<dbReference type="Proteomes" id="UP000198878">
    <property type="component" value="Unassembled WGS sequence"/>
</dbReference>
<evidence type="ECO:0000256" key="11">
    <source>
        <dbReference type="SAM" id="Phobius"/>
    </source>
</evidence>
<dbReference type="SMART" id="SM00388">
    <property type="entry name" value="HisKA"/>
    <property type="match status" value="1"/>
</dbReference>
<protein>
    <recommendedName>
        <fullName evidence="3">histidine kinase</fullName>
        <ecNumber evidence="3">2.7.13.3</ecNumber>
    </recommendedName>
</protein>
<evidence type="ECO:0000256" key="10">
    <source>
        <dbReference type="SAM" id="MobiDB-lite"/>
    </source>
</evidence>
<feature type="region of interest" description="Disordered" evidence="10">
    <location>
        <begin position="580"/>
        <end position="634"/>
    </location>
</feature>
<dbReference type="Pfam" id="PF00672">
    <property type="entry name" value="HAMP"/>
    <property type="match status" value="1"/>
</dbReference>
<accession>A0A1H5QJC2</accession>
<evidence type="ECO:0000259" key="12">
    <source>
        <dbReference type="PROSITE" id="PS50109"/>
    </source>
</evidence>
<feature type="compositionally biased region" description="Basic and acidic residues" evidence="10">
    <location>
        <begin position="622"/>
        <end position="634"/>
    </location>
</feature>
<dbReference type="CDD" id="cd06225">
    <property type="entry name" value="HAMP"/>
    <property type="match status" value="1"/>
</dbReference>
<dbReference type="InterPro" id="IPR050736">
    <property type="entry name" value="Sensor_HK_Regulatory"/>
</dbReference>